<dbReference type="Pfam" id="PF07332">
    <property type="entry name" value="Phage_holin_3_6"/>
    <property type="match status" value="1"/>
</dbReference>
<keyword evidence="3" id="KW-1185">Reference proteome</keyword>
<dbReference type="RefSeq" id="WP_163288743.1">
    <property type="nucleotide sequence ID" value="NZ_JAAGWY010000001.1"/>
</dbReference>
<keyword evidence="1" id="KW-0472">Membrane</keyword>
<dbReference type="InterPro" id="IPR009937">
    <property type="entry name" value="Phage_holin_3_6"/>
</dbReference>
<protein>
    <submittedName>
        <fullName evidence="2">Phage holin family protein</fullName>
    </submittedName>
</protein>
<proteinExistence type="predicted"/>
<reference evidence="2 3" key="1">
    <citation type="journal article" date="2014" name="J. Microbiol.">
        <title>Diaminobutyricibacter tongyongensis gen. nov., sp. nov. and Homoserinibacter gongjuensis gen. nov., sp. nov. belong to the family Microbacteriaceae.</title>
        <authorList>
            <person name="Kim S.J."/>
            <person name="Ahn J.H."/>
            <person name="Weon H.Y."/>
            <person name="Hamada M."/>
            <person name="Suzuki K."/>
            <person name="Kwon S.W."/>
        </authorList>
    </citation>
    <scope>NUCLEOTIDE SEQUENCE [LARGE SCALE GENOMIC DNA]</scope>
    <source>
        <strain evidence="2 3">NBRC 108724</strain>
    </source>
</reference>
<name>A0A6L9XVT8_9MICO</name>
<feature type="transmembrane region" description="Helical" evidence="1">
    <location>
        <begin position="82"/>
        <end position="104"/>
    </location>
</feature>
<organism evidence="2 3">
    <name type="scientific">Leifsonia tongyongensis</name>
    <dbReference type="NCBI Taxonomy" id="1268043"/>
    <lineage>
        <taxon>Bacteria</taxon>
        <taxon>Bacillati</taxon>
        <taxon>Actinomycetota</taxon>
        <taxon>Actinomycetes</taxon>
        <taxon>Micrococcales</taxon>
        <taxon>Microbacteriaceae</taxon>
        <taxon>Leifsonia</taxon>
    </lineage>
</organism>
<dbReference type="EMBL" id="JAAGWY010000001">
    <property type="protein sequence ID" value="NEN05542.1"/>
    <property type="molecule type" value="Genomic_DNA"/>
</dbReference>
<keyword evidence="1" id="KW-1133">Transmembrane helix</keyword>
<sequence length="137" mass="14203">MTDDDGVKARRSLFQLIADLPALFVALLKAELAQLKEELTTKAKYAGVGIGLFAFAAGLGFFALGCLVAAAILGLALVLPGWASALIVFGGLLLIAAVLALIGVQSLKRMDGAAPQKTIASIQEDVEAVKGMGRYDN</sequence>
<comment type="caution">
    <text evidence="2">The sequence shown here is derived from an EMBL/GenBank/DDBJ whole genome shotgun (WGS) entry which is preliminary data.</text>
</comment>
<dbReference type="Proteomes" id="UP000474967">
    <property type="component" value="Unassembled WGS sequence"/>
</dbReference>
<evidence type="ECO:0000313" key="2">
    <source>
        <dbReference type="EMBL" id="NEN05542.1"/>
    </source>
</evidence>
<gene>
    <name evidence="2" type="ORF">G3T36_06620</name>
</gene>
<dbReference type="AlphaFoldDB" id="A0A6L9XVT8"/>
<accession>A0A6L9XVT8</accession>
<feature type="transmembrane region" description="Helical" evidence="1">
    <location>
        <begin position="45"/>
        <end position="76"/>
    </location>
</feature>
<evidence type="ECO:0000313" key="3">
    <source>
        <dbReference type="Proteomes" id="UP000474967"/>
    </source>
</evidence>
<keyword evidence="1" id="KW-0812">Transmembrane</keyword>
<evidence type="ECO:0000256" key="1">
    <source>
        <dbReference type="SAM" id="Phobius"/>
    </source>
</evidence>